<dbReference type="OrthoDB" id="9806288at2"/>
<reference evidence="6" key="1">
    <citation type="submission" date="2016-10" db="EMBL/GenBank/DDBJ databases">
        <authorList>
            <person name="Varghese N."/>
            <person name="Submissions S."/>
        </authorList>
    </citation>
    <scope>NUCLEOTIDE SEQUENCE [LARGE SCALE GENOMIC DNA]</scope>
    <source>
        <strain evidence="6">LMG 26031</strain>
    </source>
</reference>
<evidence type="ECO:0000256" key="3">
    <source>
        <dbReference type="ARBA" id="ARBA00022729"/>
    </source>
</evidence>
<dbReference type="Proteomes" id="UP000198866">
    <property type="component" value="Unassembled WGS sequence"/>
</dbReference>
<name>A0A1H6QVG5_9BURK</name>
<evidence type="ECO:0000256" key="2">
    <source>
        <dbReference type="ARBA" id="ARBA00010742"/>
    </source>
</evidence>
<dbReference type="EMBL" id="FNYE01000001">
    <property type="protein sequence ID" value="SEI44187.1"/>
    <property type="molecule type" value="Genomic_DNA"/>
</dbReference>
<evidence type="ECO:0000313" key="6">
    <source>
        <dbReference type="Proteomes" id="UP000198866"/>
    </source>
</evidence>
<dbReference type="AlphaFoldDB" id="A0A1H6QVG5"/>
<protein>
    <submittedName>
        <fullName evidence="5">NitT/TauT family transport system substrate-binding protein</fullName>
    </submittedName>
</protein>
<sequence>MQRRSFLAGTAALAGASLVGSPLAFGQGKLETSKVAIAVGGKNLFYYLPLTIAERRNFFKDEGLEVEISDFAGGSQALKAAVGGSADVVSGAFEHTLLLQAKNQYFREFVLQGRAPQIVLAVSKKTMANYTSIADLKGKKIGVTAPGSSTSIMASFVLAKAGLTAKDVSFIGVGAGAGAIAALQSGQIDALANLDPVMTKLERSGEIRVVSDARTLNDTHTVFGGNMPAGCLYASQAFISKNPNTTQALANAMVRALKWLQTATGTELINTVPESYLLGDRALYLDSWQHVKEAMSPDGLMPADGPATSLKTLQAFDDTVKGKPIDLSKSWTNDFVKKALTTVKA</sequence>
<dbReference type="PROSITE" id="PS51318">
    <property type="entry name" value="TAT"/>
    <property type="match status" value="1"/>
</dbReference>
<proteinExistence type="inferred from homology"/>
<dbReference type="InterPro" id="IPR015168">
    <property type="entry name" value="SsuA/THI5"/>
</dbReference>
<comment type="similarity">
    <text evidence="2">Belongs to the bacterial solute-binding protein SsuA/TauA family.</text>
</comment>
<dbReference type="SUPFAM" id="SSF53850">
    <property type="entry name" value="Periplasmic binding protein-like II"/>
    <property type="match status" value="1"/>
</dbReference>
<comment type="subcellular location">
    <subcellularLocation>
        <location evidence="1">Periplasm</location>
    </subcellularLocation>
</comment>
<gene>
    <name evidence="5" type="ORF">SAMN05192539_1001420</name>
</gene>
<keyword evidence="6" id="KW-1185">Reference proteome</keyword>
<dbReference type="Gene3D" id="3.40.190.10">
    <property type="entry name" value="Periplasmic binding protein-like II"/>
    <property type="match status" value="2"/>
</dbReference>
<dbReference type="PANTHER" id="PTHR30024:SF47">
    <property type="entry name" value="TAURINE-BINDING PERIPLASMIC PROTEIN"/>
    <property type="match status" value="1"/>
</dbReference>
<dbReference type="PANTHER" id="PTHR30024">
    <property type="entry name" value="ALIPHATIC SULFONATES-BINDING PROTEIN-RELATED"/>
    <property type="match status" value="1"/>
</dbReference>
<dbReference type="STRING" id="667676.SAMN05192539_1001420"/>
<dbReference type="Pfam" id="PF09084">
    <property type="entry name" value="NMT1"/>
    <property type="match status" value="1"/>
</dbReference>
<dbReference type="GO" id="GO:0042918">
    <property type="term" value="P:alkanesulfonate transmembrane transport"/>
    <property type="evidence" value="ECO:0007669"/>
    <property type="project" value="TreeGrafter"/>
</dbReference>
<evidence type="ECO:0000313" key="5">
    <source>
        <dbReference type="EMBL" id="SEI44187.1"/>
    </source>
</evidence>
<evidence type="ECO:0000256" key="1">
    <source>
        <dbReference type="ARBA" id="ARBA00004418"/>
    </source>
</evidence>
<dbReference type="RefSeq" id="WP_090862153.1">
    <property type="nucleotide sequence ID" value="NZ_FNYE01000001.1"/>
</dbReference>
<organism evidence="5 6">
    <name type="scientific">Paraburkholderia diazotrophica</name>
    <dbReference type="NCBI Taxonomy" id="667676"/>
    <lineage>
        <taxon>Bacteria</taxon>
        <taxon>Pseudomonadati</taxon>
        <taxon>Pseudomonadota</taxon>
        <taxon>Betaproteobacteria</taxon>
        <taxon>Burkholderiales</taxon>
        <taxon>Burkholderiaceae</taxon>
        <taxon>Paraburkholderia</taxon>
    </lineage>
</organism>
<feature type="domain" description="SsuA/THI5-like" evidence="4">
    <location>
        <begin position="46"/>
        <end position="260"/>
    </location>
</feature>
<dbReference type="GO" id="GO:0042597">
    <property type="term" value="C:periplasmic space"/>
    <property type="evidence" value="ECO:0007669"/>
    <property type="project" value="UniProtKB-SubCell"/>
</dbReference>
<keyword evidence="3" id="KW-0732">Signal</keyword>
<accession>A0A1H6QVG5</accession>
<dbReference type="InterPro" id="IPR006311">
    <property type="entry name" value="TAT_signal"/>
</dbReference>
<evidence type="ECO:0000259" key="4">
    <source>
        <dbReference type="Pfam" id="PF09084"/>
    </source>
</evidence>